<evidence type="ECO:0000256" key="8">
    <source>
        <dbReference type="ARBA" id="ARBA00029667"/>
    </source>
</evidence>
<evidence type="ECO:0000313" key="14">
    <source>
        <dbReference type="Proteomes" id="UP001159427"/>
    </source>
</evidence>
<evidence type="ECO:0000256" key="3">
    <source>
        <dbReference type="ARBA" id="ARBA00022664"/>
    </source>
</evidence>
<comment type="caution">
    <text evidence="13">The sequence shown here is derived from an EMBL/GenBank/DDBJ whole genome shotgun (WGS) entry which is preliminary data.</text>
</comment>
<keyword evidence="14" id="KW-1185">Reference proteome</keyword>
<evidence type="ECO:0000256" key="2">
    <source>
        <dbReference type="ARBA" id="ARBA00015058"/>
    </source>
</evidence>
<evidence type="ECO:0000256" key="7">
    <source>
        <dbReference type="ARBA" id="ARBA00029589"/>
    </source>
</evidence>
<name>A0ABN8LK56_9CNID</name>
<dbReference type="InterPro" id="IPR012677">
    <property type="entry name" value="Nucleotide-bd_a/b_plait_sf"/>
</dbReference>
<dbReference type="PROSITE" id="PS50102">
    <property type="entry name" value="RRM"/>
    <property type="match status" value="1"/>
</dbReference>
<evidence type="ECO:0000256" key="9">
    <source>
        <dbReference type="ARBA" id="ARBA00032663"/>
    </source>
</evidence>
<dbReference type="SMART" id="SM00360">
    <property type="entry name" value="RRM"/>
    <property type="match status" value="1"/>
</dbReference>
<evidence type="ECO:0000256" key="11">
    <source>
        <dbReference type="SAM" id="MobiDB-lite"/>
    </source>
</evidence>
<dbReference type="InterPro" id="IPR035979">
    <property type="entry name" value="RBD_domain_sf"/>
</dbReference>
<evidence type="ECO:0000259" key="12">
    <source>
        <dbReference type="PROSITE" id="PS50102"/>
    </source>
</evidence>
<proteinExistence type="predicted"/>
<dbReference type="PANTHER" id="PTHR48028">
    <property type="entry name" value="GLYCINE-RICH RNA-BINDING PROTEIN RZ1A"/>
    <property type="match status" value="1"/>
</dbReference>
<organism evidence="13 14">
    <name type="scientific">Porites evermanni</name>
    <dbReference type="NCBI Taxonomy" id="104178"/>
    <lineage>
        <taxon>Eukaryota</taxon>
        <taxon>Metazoa</taxon>
        <taxon>Cnidaria</taxon>
        <taxon>Anthozoa</taxon>
        <taxon>Hexacorallia</taxon>
        <taxon>Scleractinia</taxon>
        <taxon>Fungiina</taxon>
        <taxon>Poritidae</taxon>
        <taxon>Porites</taxon>
    </lineage>
</organism>
<keyword evidence="6" id="KW-0539">Nucleus</keyword>
<evidence type="ECO:0000313" key="13">
    <source>
        <dbReference type="EMBL" id="CAH3015364.1"/>
    </source>
</evidence>
<dbReference type="Gene3D" id="3.30.70.330">
    <property type="match status" value="1"/>
</dbReference>
<keyword evidence="5" id="KW-0508">mRNA splicing</keyword>
<sequence>MARPPNCSLFVKNLHRETRLDQLKHFIYENRSTNVYIPLDYYTGESRGFAYVQYPYIRGAEDAHHYLDGVMLLGRELEVQFAEGARKTPVQMRWKRRRRRRSHSRSRSSSPERRERSSRSERSCDRHRESRQEIRELSPSRSRVSTPSVDPAVRFDCFLRRRRRRSHSRSRSRSP</sequence>
<accession>A0ABN8LK56</accession>
<feature type="region of interest" description="Disordered" evidence="11">
    <location>
        <begin position="88"/>
        <end position="149"/>
    </location>
</feature>
<dbReference type="InterPro" id="IPR051106">
    <property type="entry name" value="RNA-bind/splicing_reg"/>
</dbReference>
<evidence type="ECO:0000256" key="6">
    <source>
        <dbReference type="ARBA" id="ARBA00023242"/>
    </source>
</evidence>
<feature type="compositionally biased region" description="Basic residues" evidence="11">
    <location>
        <begin position="93"/>
        <end position="106"/>
    </location>
</feature>
<gene>
    <name evidence="13" type="ORF">PEVE_00015543</name>
</gene>
<dbReference type="Pfam" id="PF00076">
    <property type="entry name" value="RRM_1"/>
    <property type="match status" value="1"/>
</dbReference>
<feature type="domain" description="RRM" evidence="12">
    <location>
        <begin position="7"/>
        <end position="84"/>
    </location>
</feature>
<evidence type="ECO:0000256" key="4">
    <source>
        <dbReference type="ARBA" id="ARBA00022884"/>
    </source>
</evidence>
<dbReference type="Proteomes" id="UP001159427">
    <property type="component" value="Unassembled WGS sequence"/>
</dbReference>
<evidence type="ECO:0000256" key="5">
    <source>
        <dbReference type="ARBA" id="ARBA00023187"/>
    </source>
</evidence>
<protein>
    <recommendedName>
        <fullName evidence="2">Serine/arginine-rich splicing factor 2</fullName>
    </recommendedName>
    <alternativeName>
        <fullName evidence="9">Splicing component, 35 kDa</fullName>
    </alternativeName>
    <alternativeName>
        <fullName evidence="8">Splicing factor SC35</fullName>
    </alternativeName>
    <alternativeName>
        <fullName evidence="7">Splicing factor, arginine/serine-rich 2</fullName>
    </alternativeName>
</protein>
<feature type="compositionally biased region" description="Low complexity" evidence="11">
    <location>
        <begin position="139"/>
        <end position="149"/>
    </location>
</feature>
<reference evidence="13 14" key="1">
    <citation type="submission" date="2022-05" db="EMBL/GenBank/DDBJ databases">
        <authorList>
            <consortium name="Genoscope - CEA"/>
            <person name="William W."/>
        </authorList>
    </citation>
    <scope>NUCLEOTIDE SEQUENCE [LARGE SCALE GENOMIC DNA]</scope>
</reference>
<comment type="subcellular location">
    <subcellularLocation>
        <location evidence="1">Nucleus</location>
    </subcellularLocation>
</comment>
<evidence type="ECO:0000256" key="10">
    <source>
        <dbReference type="PROSITE-ProRule" id="PRU00176"/>
    </source>
</evidence>
<evidence type="ECO:0000256" key="1">
    <source>
        <dbReference type="ARBA" id="ARBA00004123"/>
    </source>
</evidence>
<dbReference type="SUPFAM" id="SSF54928">
    <property type="entry name" value="RNA-binding domain, RBD"/>
    <property type="match status" value="1"/>
</dbReference>
<feature type="non-terminal residue" evidence="13">
    <location>
        <position position="175"/>
    </location>
</feature>
<dbReference type="InterPro" id="IPR000504">
    <property type="entry name" value="RRM_dom"/>
</dbReference>
<keyword evidence="4 10" id="KW-0694">RNA-binding</keyword>
<keyword evidence="3" id="KW-0507">mRNA processing</keyword>
<feature type="compositionally biased region" description="Basic and acidic residues" evidence="11">
    <location>
        <begin position="110"/>
        <end position="138"/>
    </location>
</feature>
<dbReference type="EMBL" id="CALNXI010000022">
    <property type="protein sequence ID" value="CAH3015364.1"/>
    <property type="molecule type" value="Genomic_DNA"/>
</dbReference>
<dbReference type="PANTHER" id="PTHR48028:SF4">
    <property type="entry name" value="SC35-LIKE SPLICING FACTOR"/>
    <property type="match status" value="1"/>
</dbReference>